<dbReference type="AlphaFoldDB" id="A0ABD3EZG3"/>
<feature type="domain" description="ELMO" evidence="2">
    <location>
        <begin position="42"/>
        <end position="203"/>
    </location>
</feature>
<feature type="compositionally biased region" description="Low complexity" evidence="1">
    <location>
        <begin position="245"/>
        <end position="259"/>
    </location>
</feature>
<feature type="compositionally biased region" description="Low complexity" evidence="1">
    <location>
        <begin position="306"/>
        <end position="322"/>
    </location>
</feature>
<evidence type="ECO:0000313" key="4">
    <source>
        <dbReference type="Proteomes" id="UP001632037"/>
    </source>
</evidence>
<evidence type="ECO:0000259" key="2">
    <source>
        <dbReference type="PROSITE" id="PS51335"/>
    </source>
</evidence>
<proteinExistence type="predicted"/>
<dbReference type="Proteomes" id="UP001632037">
    <property type="component" value="Unassembled WGS sequence"/>
</dbReference>
<feature type="region of interest" description="Disordered" evidence="1">
    <location>
        <begin position="238"/>
        <end position="384"/>
    </location>
</feature>
<dbReference type="InterPro" id="IPR050868">
    <property type="entry name" value="ELMO_domain-containing"/>
</dbReference>
<organism evidence="3 4">
    <name type="scientific">Phytophthora oleae</name>
    <dbReference type="NCBI Taxonomy" id="2107226"/>
    <lineage>
        <taxon>Eukaryota</taxon>
        <taxon>Sar</taxon>
        <taxon>Stramenopiles</taxon>
        <taxon>Oomycota</taxon>
        <taxon>Peronosporomycetes</taxon>
        <taxon>Peronosporales</taxon>
        <taxon>Peronosporaceae</taxon>
        <taxon>Phytophthora</taxon>
    </lineage>
</organism>
<evidence type="ECO:0000256" key="1">
    <source>
        <dbReference type="SAM" id="MobiDB-lite"/>
    </source>
</evidence>
<gene>
    <name evidence="3" type="ORF">V7S43_016583</name>
</gene>
<comment type="caution">
    <text evidence="3">The sequence shown here is derived from an EMBL/GenBank/DDBJ whole genome shotgun (WGS) entry which is preliminary data.</text>
</comment>
<name>A0ABD3EZG3_9STRA</name>
<dbReference type="PROSITE" id="PS51335">
    <property type="entry name" value="ELMO"/>
    <property type="match status" value="1"/>
</dbReference>
<accession>A0ABD3EZG3</accession>
<feature type="compositionally biased region" description="Basic and acidic residues" evidence="1">
    <location>
        <begin position="366"/>
        <end position="375"/>
    </location>
</feature>
<keyword evidence="4" id="KW-1185">Reference proteome</keyword>
<evidence type="ECO:0000313" key="3">
    <source>
        <dbReference type="EMBL" id="KAL3658450.1"/>
    </source>
</evidence>
<feature type="compositionally biased region" description="Acidic residues" evidence="1">
    <location>
        <begin position="331"/>
        <end position="341"/>
    </location>
</feature>
<protein>
    <recommendedName>
        <fullName evidence="2">ELMO domain-containing protein</fullName>
    </recommendedName>
</protein>
<dbReference type="Pfam" id="PF04727">
    <property type="entry name" value="ELMO_CED12"/>
    <property type="match status" value="1"/>
</dbReference>
<reference evidence="3 4" key="1">
    <citation type="submission" date="2024-09" db="EMBL/GenBank/DDBJ databases">
        <title>Genome sequencing and assembly of Phytophthora oleae, isolate VK10A, causative agent of rot of olive drupes.</title>
        <authorList>
            <person name="Conti Taguali S."/>
            <person name="Riolo M."/>
            <person name="La Spada F."/>
            <person name="Cacciola S.O."/>
            <person name="Dionisio G."/>
        </authorList>
    </citation>
    <scope>NUCLEOTIDE SEQUENCE [LARGE SCALE GENOMIC DNA]</scope>
    <source>
        <strain evidence="3 4">VK10A</strain>
    </source>
</reference>
<sequence length="384" mass="42679">MGNATGRDLSPAERGRRPNDREMLVLLKMQRALFRRLVASPEHLQLLQRYWTASFRRKHQMPGFVLISDLWKETGFSDPNPAADLNPMGELGLQCLVFFVETYPAETAMMRRGRGGYPFAKAAVAIVRSLSLTMHLMDDTGNPGPFPVTDALFWQLFERDDGFFQLFSLAFLTFEELFCEEVAANLWMRDLAACSLVVVDKLVTAVELKLMGELRKAPLKLDDLQDLCSNGRQVVQRVTGDGRASRSSSTGSESGAVSRWTQHQASGRKNMREVGKTWGKEKEEEVPQHKNYRLKPRMPEIERPSSDSSQASGVSSYAGVSSTRCHKPAESEDAVDEDDDAPAQAASEPTEDLFAGLVTKSFVDSKPSDQGERIEAPAPLARSC</sequence>
<dbReference type="InterPro" id="IPR006816">
    <property type="entry name" value="ELMO_dom"/>
</dbReference>
<feature type="compositionally biased region" description="Basic and acidic residues" evidence="1">
    <location>
        <begin position="270"/>
        <end position="288"/>
    </location>
</feature>
<dbReference type="EMBL" id="JBIMZQ010000054">
    <property type="protein sequence ID" value="KAL3658450.1"/>
    <property type="molecule type" value="Genomic_DNA"/>
</dbReference>
<dbReference type="PANTHER" id="PTHR12771">
    <property type="entry name" value="ENGULFMENT AND CELL MOTILITY"/>
    <property type="match status" value="1"/>
</dbReference>